<evidence type="ECO:0000259" key="11">
    <source>
        <dbReference type="Pfam" id="PF23145"/>
    </source>
</evidence>
<dbReference type="Pfam" id="PF23145">
    <property type="entry name" value="Zf_2nd_IFT121"/>
    <property type="match status" value="1"/>
</dbReference>
<dbReference type="GO" id="GO:0061512">
    <property type="term" value="P:protein localization to cilium"/>
    <property type="evidence" value="ECO:0007669"/>
    <property type="project" value="TreeGrafter"/>
</dbReference>
<keyword evidence="5" id="KW-0970">Cilium biogenesis/degradation</keyword>
<dbReference type="EMBL" id="JAUCMV010000004">
    <property type="protein sequence ID" value="KAK0405880.1"/>
    <property type="molecule type" value="Genomic_DNA"/>
</dbReference>
<dbReference type="InterPro" id="IPR056157">
    <property type="entry name" value="TPR_IFT80_172_dom"/>
</dbReference>
<feature type="domain" description="IFT121/TULP4 N-terminal" evidence="14">
    <location>
        <begin position="1"/>
        <end position="203"/>
    </location>
</feature>
<dbReference type="InterPro" id="IPR039857">
    <property type="entry name" value="Ift122/121"/>
</dbReference>
<evidence type="ECO:0000256" key="10">
    <source>
        <dbReference type="SAM" id="MobiDB-lite"/>
    </source>
</evidence>
<dbReference type="Pfam" id="PF23390">
    <property type="entry name" value="Beta-prop_WDR35_2nd"/>
    <property type="match status" value="1"/>
</dbReference>
<proteinExistence type="predicted"/>
<evidence type="ECO:0000256" key="9">
    <source>
        <dbReference type="PROSITE-ProRule" id="PRU00221"/>
    </source>
</evidence>
<evidence type="ECO:0000259" key="12">
    <source>
        <dbReference type="Pfam" id="PF23387"/>
    </source>
</evidence>
<dbReference type="InterPro" id="IPR057979">
    <property type="entry name" value="TPR_IFT121"/>
</dbReference>
<dbReference type="InterPro" id="IPR017233">
    <property type="entry name" value="WDR35"/>
</dbReference>
<dbReference type="SUPFAM" id="SSF50978">
    <property type="entry name" value="WD40 repeat-like"/>
    <property type="match status" value="2"/>
</dbReference>
<keyword evidence="8" id="KW-0966">Cell projection</keyword>
<sequence>MPANKTLQCVSYMQNKGYVAAGGMDGLLKVFKMIDHPLIKGSARDMKNVALPGTTNLETNQSLEGHSGIVNIVAWNEIYQKLTTSDSNGLIIVWMIHQDQWYEEMINNRNKSTVVDMAWSYDGQRIAIAYEDGQVIVGSCDGNRLWSKEINGNLAKVCWSPDSTLLLFGMVDGEVHAYNANGDHVLKVPMACLDNVELESALAIFVEDLRKDSIVSMEYYVPPYEEPKEGHLGANQEPAFAREDGANAVRPVVGDDRNRLLVAYQHGVVQLMRHESDQNQVVCRLNMVISQACWSPCGFMIAVAGHQTDLPDTERNVLTFLNAYGQKIRTLRVPGTSLTSCSWDGSGLRLALAIDNHVYFASVRPNYKFTYCGQTLVYSYERRDLIDHVVVFYETKMEEVYRKYVRNLMAMTAHDQYCVLANKGDEVAGVESVSYQFQICNGIGTPVDYKYIELEPKHLAMNSKSVLIASNDRFSIWNYTVPRKTKMEFASLFKAENTVESNDTIYHIDNGPERGGFDVKPFHRPTSDYITSVCMNENFFLVCRNSGTILKFTLPSCQCVSKFSIQSAAEHMMLNCNSSQLAVLTPSTSIRLYELEEKAAKLKFERKDVWTAMWDSENPNTIAIMEKSRMIVIRGSELEEPVNNNGYFCSFKDLTVRTAVLDDILKEPENPKKDHITDMEIKMCSTEYRYRKPFRQPRKAALSSSSSPELVCSGPMKFVEQRRPVREHSPNSSADEEESCLLKRNSDDEREQFQKILAESLRDAKALLSKMKIEEANAYIEKNSHPKLWSLLAEVALTRLDLATAEHAFVRLQDYAGIQFLKKLKNVQIDKLKKAEVCLFLGKVDEAEKIYMDNDRRDLAIEMRKKLKDWFRILQIIQQSTGPGDDVLRLEAWERVGDYFADRQKWDVAAKHYEMSRSYKELSDCYIMLEDYNALEQLAKQINDGNELLARIGKVFANTGLCEQAVDCYMRCDRINEALDICIQLNQWEKAVELSRQHNLRDVQSLLGKHAEQLTGSIDKQLAAVQLFRRAGRYIDAAKIVFNIANQERMKQSQPVRLKKLYVMGALLVEQYREQNKAKLAKGQEGKKDMTGAEIALQGLLAEDSSLSIEDSKMIDGAWRGAEAYHFFMLTHRQMYDGDVDAAMKTALSVVEYEDILDTLEIYSLLALSACAARQFYVCSRAFMKLESIPTQSPDEREVYERLARTIFMKHMPLDARLKQVECPQCDTMIPDYSLACPSCDTKFPVCIVSGRPLFDYQFWLCPSCKHRAYEKEIQGHKHCPLCHHELSQ</sequence>
<feature type="domain" description="IFT121-like zinc finger" evidence="11">
    <location>
        <begin position="1245"/>
        <end position="1287"/>
    </location>
</feature>
<dbReference type="PIRSF" id="PIRSF037536">
    <property type="entry name" value="WD_repeat_p35"/>
    <property type="match status" value="1"/>
</dbReference>
<dbReference type="SUPFAM" id="SSF48452">
    <property type="entry name" value="TPR-like"/>
    <property type="match status" value="1"/>
</dbReference>
<dbReference type="InterPro" id="IPR056159">
    <property type="entry name" value="Beta-prop_IFT121_TULP_N"/>
</dbReference>
<evidence type="ECO:0000256" key="8">
    <source>
        <dbReference type="ARBA" id="ARBA00023273"/>
    </source>
</evidence>
<dbReference type="Pfam" id="PF24797">
    <property type="entry name" value="Beta-prop_WDR35_TULP_N"/>
    <property type="match status" value="2"/>
</dbReference>
<keyword evidence="3 9" id="KW-0853">WD repeat</keyword>
<dbReference type="InterPro" id="IPR015943">
    <property type="entry name" value="WD40/YVTN_repeat-like_dom_sf"/>
</dbReference>
<feature type="domain" description="IFT121-like TPR repeats" evidence="15">
    <location>
        <begin position="1117"/>
        <end position="1214"/>
    </location>
</feature>
<evidence type="ECO:0000259" key="14">
    <source>
        <dbReference type="Pfam" id="PF24797"/>
    </source>
</evidence>
<dbReference type="InterPro" id="IPR057361">
    <property type="entry name" value="TPR_WDR35"/>
</dbReference>
<dbReference type="PROSITE" id="PS50082">
    <property type="entry name" value="WD_REPEATS_2"/>
    <property type="match status" value="1"/>
</dbReference>
<dbReference type="GO" id="GO:0035721">
    <property type="term" value="P:intraciliary retrograde transport"/>
    <property type="evidence" value="ECO:0007669"/>
    <property type="project" value="TreeGrafter"/>
</dbReference>
<dbReference type="GO" id="GO:0030991">
    <property type="term" value="C:intraciliary transport particle A"/>
    <property type="evidence" value="ECO:0007669"/>
    <property type="project" value="TreeGrafter"/>
</dbReference>
<dbReference type="InterPro" id="IPR056170">
    <property type="entry name" value="Znf_IFT121-like"/>
</dbReference>
<gene>
    <name evidence="16" type="ORF">QR680_018247</name>
</gene>
<evidence type="ECO:0000256" key="5">
    <source>
        <dbReference type="ARBA" id="ARBA00022794"/>
    </source>
</evidence>
<dbReference type="Pfam" id="PF25768">
    <property type="entry name" value="TPR_IFT121"/>
    <property type="match status" value="1"/>
</dbReference>
<name>A0AA39HHC6_9BILA</name>
<dbReference type="PANTHER" id="PTHR12764:SF5">
    <property type="entry name" value="LD29485P"/>
    <property type="match status" value="1"/>
</dbReference>
<keyword evidence="17" id="KW-1185">Reference proteome</keyword>
<dbReference type="SMART" id="SM00320">
    <property type="entry name" value="WD40"/>
    <property type="match status" value="5"/>
</dbReference>
<dbReference type="InterPro" id="IPR001680">
    <property type="entry name" value="WD40_rpt"/>
</dbReference>
<evidence type="ECO:0000256" key="2">
    <source>
        <dbReference type="ARBA" id="ARBA00022490"/>
    </source>
</evidence>
<dbReference type="Pfam" id="PF25170">
    <property type="entry name" value="TPR_WDR35"/>
    <property type="match status" value="1"/>
</dbReference>
<protein>
    <recommendedName>
        <fullName evidence="18">Anaphase-promoting complex subunit 4 WD40 domain-containing protein</fullName>
    </recommendedName>
</protein>
<evidence type="ECO:0000256" key="1">
    <source>
        <dbReference type="ARBA" id="ARBA00004120"/>
    </source>
</evidence>
<dbReference type="Pfam" id="PF23387">
    <property type="entry name" value="TPR_IFT80_172"/>
    <property type="match status" value="1"/>
</dbReference>
<evidence type="ECO:0000256" key="6">
    <source>
        <dbReference type="ARBA" id="ARBA00023069"/>
    </source>
</evidence>
<keyword evidence="6" id="KW-0969">Cilium</keyword>
<evidence type="ECO:0000259" key="13">
    <source>
        <dbReference type="Pfam" id="PF23390"/>
    </source>
</evidence>
<dbReference type="GO" id="GO:0097730">
    <property type="term" value="C:non-motile cilium"/>
    <property type="evidence" value="ECO:0007669"/>
    <property type="project" value="TreeGrafter"/>
</dbReference>
<feature type="domain" description="IFT80/172/WDR35 TPR" evidence="12">
    <location>
        <begin position="788"/>
        <end position="888"/>
    </location>
</feature>
<evidence type="ECO:0000256" key="4">
    <source>
        <dbReference type="ARBA" id="ARBA00022737"/>
    </source>
</evidence>
<feature type="domain" description="IFT121 second beta-propeller" evidence="13">
    <location>
        <begin position="369"/>
        <end position="680"/>
    </location>
</feature>
<comment type="subcellular location">
    <subcellularLocation>
        <location evidence="1">Cytoplasm</location>
        <location evidence="1">Cytoskeleton</location>
        <location evidence="1">Cilium basal body</location>
    </subcellularLocation>
</comment>
<evidence type="ECO:0008006" key="18">
    <source>
        <dbReference type="Google" id="ProtNLM"/>
    </source>
</evidence>
<feature type="domain" description="IFT121/TULP4 N-terminal" evidence="14">
    <location>
        <begin position="253"/>
        <end position="364"/>
    </location>
</feature>
<evidence type="ECO:0000259" key="15">
    <source>
        <dbReference type="Pfam" id="PF25768"/>
    </source>
</evidence>
<keyword evidence="7" id="KW-0206">Cytoskeleton</keyword>
<organism evidence="16 17">
    <name type="scientific">Steinernema hermaphroditum</name>
    <dbReference type="NCBI Taxonomy" id="289476"/>
    <lineage>
        <taxon>Eukaryota</taxon>
        <taxon>Metazoa</taxon>
        <taxon>Ecdysozoa</taxon>
        <taxon>Nematoda</taxon>
        <taxon>Chromadorea</taxon>
        <taxon>Rhabditida</taxon>
        <taxon>Tylenchina</taxon>
        <taxon>Panagrolaimomorpha</taxon>
        <taxon>Strongyloidoidea</taxon>
        <taxon>Steinernematidae</taxon>
        <taxon>Steinernema</taxon>
    </lineage>
</organism>
<dbReference type="InterPro" id="IPR011990">
    <property type="entry name" value="TPR-like_helical_dom_sf"/>
</dbReference>
<feature type="repeat" description="WD" evidence="9">
    <location>
        <begin position="63"/>
        <end position="94"/>
    </location>
</feature>
<comment type="caution">
    <text evidence="16">The sequence shown here is derived from an EMBL/GenBank/DDBJ whole genome shotgun (WGS) entry which is preliminary data.</text>
</comment>
<evidence type="ECO:0000256" key="7">
    <source>
        <dbReference type="ARBA" id="ARBA00023212"/>
    </source>
</evidence>
<dbReference type="InterPro" id="IPR056158">
    <property type="entry name" value="Beta-prop_IFT121_2nd"/>
</dbReference>
<evidence type="ECO:0000256" key="3">
    <source>
        <dbReference type="ARBA" id="ARBA00022574"/>
    </source>
</evidence>
<reference evidence="16" key="1">
    <citation type="submission" date="2023-06" db="EMBL/GenBank/DDBJ databases">
        <title>Genomic analysis of the entomopathogenic nematode Steinernema hermaphroditum.</title>
        <authorList>
            <person name="Schwarz E.M."/>
            <person name="Heppert J.K."/>
            <person name="Baniya A."/>
            <person name="Schwartz H.T."/>
            <person name="Tan C.-H."/>
            <person name="Antoshechkin I."/>
            <person name="Sternberg P.W."/>
            <person name="Goodrich-Blair H."/>
            <person name="Dillman A.R."/>
        </authorList>
    </citation>
    <scope>NUCLEOTIDE SEQUENCE</scope>
    <source>
        <strain evidence="16">PS9179</strain>
        <tissue evidence="16">Whole animal</tissue>
    </source>
</reference>
<feature type="region of interest" description="Disordered" evidence="10">
    <location>
        <begin position="721"/>
        <end position="744"/>
    </location>
</feature>
<evidence type="ECO:0000313" key="17">
    <source>
        <dbReference type="Proteomes" id="UP001175271"/>
    </source>
</evidence>
<dbReference type="InterPro" id="IPR036322">
    <property type="entry name" value="WD40_repeat_dom_sf"/>
</dbReference>
<keyword evidence="4" id="KW-0677">Repeat</keyword>
<evidence type="ECO:0000313" key="16">
    <source>
        <dbReference type="EMBL" id="KAK0405880.1"/>
    </source>
</evidence>
<accession>A0AA39HHC6</accession>
<dbReference type="Gene3D" id="2.130.10.10">
    <property type="entry name" value="YVTN repeat-like/Quinoprotein amine dehydrogenase"/>
    <property type="match status" value="1"/>
</dbReference>
<dbReference type="GO" id="GO:1905515">
    <property type="term" value="P:non-motile cilium assembly"/>
    <property type="evidence" value="ECO:0007669"/>
    <property type="project" value="TreeGrafter"/>
</dbReference>
<dbReference type="PANTHER" id="PTHR12764">
    <property type="entry name" value="WD REPEAT DOMAIN-RELATED"/>
    <property type="match status" value="1"/>
</dbReference>
<dbReference type="Proteomes" id="UP001175271">
    <property type="component" value="Unassembled WGS sequence"/>
</dbReference>
<keyword evidence="2" id="KW-0963">Cytoplasm</keyword>
<dbReference type="Gene3D" id="1.25.40.470">
    <property type="match status" value="1"/>
</dbReference>